<dbReference type="SUPFAM" id="SSF48498">
    <property type="entry name" value="Tetracyclin repressor-like, C-terminal domain"/>
    <property type="match status" value="1"/>
</dbReference>
<dbReference type="InterPro" id="IPR001647">
    <property type="entry name" value="HTH_TetR"/>
</dbReference>
<keyword evidence="1" id="KW-0805">Transcription regulation</keyword>
<dbReference type="Pfam" id="PF00440">
    <property type="entry name" value="TetR_N"/>
    <property type="match status" value="1"/>
</dbReference>
<organism evidence="4 5">
    <name type="scientific">Pectobacterium quasiaquaticum</name>
    <dbReference type="NCBI Taxonomy" id="2774015"/>
    <lineage>
        <taxon>Bacteria</taxon>
        <taxon>Pseudomonadati</taxon>
        <taxon>Pseudomonadota</taxon>
        <taxon>Gammaproteobacteria</taxon>
        <taxon>Enterobacterales</taxon>
        <taxon>Pectobacteriaceae</taxon>
        <taxon>Pectobacterium</taxon>
    </lineage>
</organism>
<dbReference type="RefSeq" id="WP_193401025.1">
    <property type="nucleotide sequence ID" value="NZ_CP065177.1"/>
</dbReference>
<reference evidence="4 5" key="1">
    <citation type="journal article" date="2021" name="Int. J. Syst. Evol. Microbiol.">
        <title>&lt;i&gt;Pectobacterium quasiaquaticum&lt;/i&gt; sp. nov., isolated from waterways.</title>
        <authorList>
            <person name="Ben Moussa H."/>
            <person name="Pedron J."/>
            <person name="Bertrand C."/>
            <person name="Hecquet A."/>
            <person name="Barny M.A."/>
        </authorList>
    </citation>
    <scope>NUCLEOTIDE SEQUENCE [LARGE SCALE GENOMIC DNA]</scope>
    <source>
        <strain evidence="4 5">A477-S1-J17</strain>
    </source>
</reference>
<dbReference type="Proteomes" id="UP000806577">
    <property type="component" value="Chromosome"/>
</dbReference>
<sequence>MVQKTKQEAPRPRGRPRKFDETEVVERARDVFWNYGYAASSLDDLAAATGLNRPSLYAAFGDKHALYLRALQENRMWSVEGIRQRMASSAPLREVLRDFLIEAAESTLAGSMGARGCFVICTAVTESLRDPNTRAVAAGYVADVDRAFRERFERSKAELNGGVDPTSAAVVASAMLQTLAVRARTGSGREELAGIADAAVIAICGRIDAGAGS</sequence>
<keyword evidence="3" id="KW-0804">Transcription</keyword>
<keyword evidence="5" id="KW-1185">Reference proteome</keyword>
<evidence type="ECO:0000256" key="3">
    <source>
        <dbReference type="ARBA" id="ARBA00023163"/>
    </source>
</evidence>
<dbReference type="AlphaFoldDB" id="A0A9Q2IF25"/>
<dbReference type="PANTHER" id="PTHR47506:SF1">
    <property type="entry name" value="HTH-TYPE TRANSCRIPTIONAL REGULATOR YJDC"/>
    <property type="match status" value="1"/>
</dbReference>
<dbReference type="Gene3D" id="1.10.10.60">
    <property type="entry name" value="Homeodomain-like"/>
    <property type="match status" value="1"/>
</dbReference>
<dbReference type="InterPro" id="IPR023772">
    <property type="entry name" value="DNA-bd_HTH_TetR-type_CS"/>
</dbReference>
<evidence type="ECO:0000256" key="1">
    <source>
        <dbReference type="ARBA" id="ARBA00023015"/>
    </source>
</evidence>
<dbReference type="PANTHER" id="PTHR47506">
    <property type="entry name" value="TRANSCRIPTIONAL REGULATORY PROTEIN"/>
    <property type="match status" value="1"/>
</dbReference>
<dbReference type="InterPro" id="IPR036271">
    <property type="entry name" value="Tet_transcr_reg_TetR-rel_C_sf"/>
</dbReference>
<evidence type="ECO:0000313" key="4">
    <source>
        <dbReference type="EMBL" id="URG49328.1"/>
    </source>
</evidence>
<evidence type="ECO:0000313" key="5">
    <source>
        <dbReference type="Proteomes" id="UP000806577"/>
    </source>
</evidence>
<keyword evidence="2" id="KW-0238">DNA-binding</keyword>
<gene>
    <name evidence="4" type="ORF">IG609_001675</name>
</gene>
<proteinExistence type="predicted"/>
<dbReference type="Gene3D" id="1.10.357.10">
    <property type="entry name" value="Tetracycline Repressor, domain 2"/>
    <property type="match status" value="1"/>
</dbReference>
<dbReference type="PROSITE" id="PS50977">
    <property type="entry name" value="HTH_TETR_2"/>
    <property type="match status" value="1"/>
</dbReference>
<dbReference type="KEGG" id="pqu:IG609_001675"/>
<dbReference type="InterPro" id="IPR009057">
    <property type="entry name" value="Homeodomain-like_sf"/>
</dbReference>
<dbReference type="PROSITE" id="PS01081">
    <property type="entry name" value="HTH_TETR_1"/>
    <property type="match status" value="1"/>
</dbReference>
<dbReference type="SUPFAM" id="SSF46689">
    <property type="entry name" value="Homeodomain-like"/>
    <property type="match status" value="1"/>
</dbReference>
<name>A0A9Q2IF25_9GAMM</name>
<dbReference type="GO" id="GO:0003677">
    <property type="term" value="F:DNA binding"/>
    <property type="evidence" value="ECO:0007669"/>
    <property type="project" value="UniProtKB-UniRule"/>
</dbReference>
<evidence type="ECO:0000256" key="2">
    <source>
        <dbReference type="ARBA" id="ARBA00023125"/>
    </source>
</evidence>
<dbReference type="EMBL" id="CP065177">
    <property type="protein sequence ID" value="URG49328.1"/>
    <property type="molecule type" value="Genomic_DNA"/>
</dbReference>
<accession>A0A9Q2IF25</accession>
<protein>
    <submittedName>
        <fullName evidence="4">TetR/AcrR family transcriptional regulator</fullName>
    </submittedName>
</protein>